<organism evidence="2 3">
    <name type="scientific">Trichuris muris</name>
    <name type="common">Mouse whipworm</name>
    <dbReference type="NCBI Taxonomy" id="70415"/>
    <lineage>
        <taxon>Eukaryota</taxon>
        <taxon>Metazoa</taxon>
        <taxon>Ecdysozoa</taxon>
        <taxon>Nematoda</taxon>
        <taxon>Enoplea</taxon>
        <taxon>Dorylaimia</taxon>
        <taxon>Trichinellida</taxon>
        <taxon>Trichuridae</taxon>
        <taxon>Trichuris</taxon>
    </lineage>
</organism>
<dbReference type="PANTHER" id="PTHR19303:SF26">
    <property type="entry name" value="TIGGER TRANSPOSABLE ELEMENT-DERIVED PROTEIN 1"/>
    <property type="match status" value="1"/>
</dbReference>
<dbReference type="Pfam" id="PF03184">
    <property type="entry name" value="DDE_1"/>
    <property type="match status" value="1"/>
</dbReference>
<protein>
    <submittedName>
        <fullName evidence="3">DDE-1 domain-containing protein</fullName>
    </submittedName>
</protein>
<dbReference type="PANTHER" id="PTHR19303">
    <property type="entry name" value="TRANSPOSON"/>
    <property type="match status" value="1"/>
</dbReference>
<dbReference type="GO" id="GO:0005634">
    <property type="term" value="C:nucleus"/>
    <property type="evidence" value="ECO:0007669"/>
    <property type="project" value="TreeGrafter"/>
</dbReference>
<dbReference type="InterPro" id="IPR050863">
    <property type="entry name" value="CenT-Element_Derived"/>
</dbReference>
<dbReference type="WBParaSite" id="TMUE_1000002663.1">
    <property type="protein sequence ID" value="TMUE_1000002663.1"/>
    <property type="gene ID" value="WBGene00298425"/>
</dbReference>
<accession>A0A5S6Q661</accession>
<dbReference type="AlphaFoldDB" id="A0A5S6Q661"/>
<dbReference type="Proteomes" id="UP000046395">
    <property type="component" value="Unassembled WGS sequence"/>
</dbReference>
<sequence length="433" mass="50206">MLGETASADHEAAARYPETLKRIVEEGGYTEQQIFNVDETGLFWKRMPTRTYLPHNETTQHGYTVSKDRLTLLLGGNAKGDFKVKPMLVYRSPNPRALKGHSQQSLPVIWRANKKAWITKALFEEWFSTCFCPAVEQYCKRKNIAYKALLILDNAPGHPITLGQFNESVKVTFLPPNTTSLIQPMDQAIIGTFKAYYLRETFQQAIAKTTNDNPISLVQFWKNYNIKNAIDNIANAWQKVSENNMRAGWKFIMPHCANNLRDLPAQIQHVIEEITDMGINKLGMEDLDAENVKEMIESHSEELINEDLLNLDQHCAFVDEDDDDEQPSRNKKSDFSNKDFEEIFSMVETLKQKVMDADPDTDRSTRIRRDMDSIFLPYEQIYEQRKMVKPDQTTLMQFLTWIIKTFNSWKQPLCICTSRWNQLLSPLCYSYLE</sequence>
<dbReference type="InterPro" id="IPR004875">
    <property type="entry name" value="DDE_SF_endonuclease_dom"/>
</dbReference>
<name>A0A5S6Q661_TRIMR</name>
<dbReference type="STRING" id="70415.A0A5S6Q661"/>
<reference evidence="3" key="1">
    <citation type="submission" date="2019-12" db="UniProtKB">
        <authorList>
            <consortium name="WormBaseParasite"/>
        </authorList>
    </citation>
    <scope>IDENTIFICATION</scope>
</reference>
<proteinExistence type="predicted"/>
<dbReference type="GO" id="GO:0003677">
    <property type="term" value="F:DNA binding"/>
    <property type="evidence" value="ECO:0007669"/>
    <property type="project" value="TreeGrafter"/>
</dbReference>
<evidence type="ECO:0000313" key="3">
    <source>
        <dbReference type="WBParaSite" id="TMUE_1000002663.1"/>
    </source>
</evidence>
<evidence type="ECO:0000259" key="1">
    <source>
        <dbReference type="Pfam" id="PF03184"/>
    </source>
</evidence>
<feature type="domain" description="DDE-1" evidence="1">
    <location>
        <begin position="67"/>
        <end position="249"/>
    </location>
</feature>
<keyword evidence="2" id="KW-1185">Reference proteome</keyword>
<evidence type="ECO:0000313" key="2">
    <source>
        <dbReference type="Proteomes" id="UP000046395"/>
    </source>
</evidence>